<dbReference type="InterPro" id="IPR011009">
    <property type="entry name" value="Kinase-like_dom_sf"/>
</dbReference>
<organism evidence="2 3">
    <name type="scientific">Persicimonas caeni</name>
    <dbReference type="NCBI Taxonomy" id="2292766"/>
    <lineage>
        <taxon>Bacteria</taxon>
        <taxon>Deltaproteobacteria</taxon>
        <taxon>Bradymonadales</taxon>
        <taxon>Bradymonadaceae</taxon>
        <taxon>Persicimonas</taxon>
    </lineage>
</organism>
<accession>A0A5B8YAF7</accession>
<dbReference type="SUPFAM" id="SSF56112">
    <property type="entry name" value="Protein kinase-like (PK-like)"/>
    <property type="match status" value="1"/>
</dbReference>
<keyword evidence="1 2" id="KW-0418">Kinase</keyword>
<name>A0A4Y6PT03_PERCE</name>
<evidence type="ECO:0000313" key="2">
    <source>
        <dbReference type="EMBL" id="QDG51438.1"/>
    </source>
</evidence>
<dbReference type="Gene3D" id="3.30.200.20">
    <property type="entry name" value="Phosphorylase Kinase, domain 1"/>
    <property type="match status" value="1"/>
</dbReference>
<dbReference type="PANTHER" id="PTHR12149:SF8">
    <property type="entry name" value="PROTEIN-RIBULOSAMINE 3-KINASE"/>
    <property type="match status" value="1"/>
</dbReference>
<protein>
    <submittedName>
        <fullName evidence="2">Fructosamine kinase family protein</fullName>
    </submittedName>
</protein>
<dbReference type="Gene3D" id="3.90.1200.10">
    <property type="match status" value="1"/>
</dbReference>
<evidence type="ECO:0000313" key="3">
    <source>
        <dbReference type="Proteomes" id="UP000315995"/>
    </source>
</evidence>
<keyword evidence="3" id="KW-1185">Reference proteome</keyword>
<comment type="similarity">
    <text evidence="1">Belongs to the fructosamine kinase family.</text>
</comment>
<dbReference type="PIRSF" id="PIRSF006221">
    <property type="entry name" value="Ketosamine-3-kinase"/>
    <property type="match status" value="1"/>
</dbReference>
<sequence>MTPEQKIEQLTGRRPTAMEPLRGGCIGTVRRARMPSERDLVVKIGDASAKLSIEGEMLRYLEEHSALPVPHVLHSSDELLIMEFIESSGHGSSQAHVHAANLLAELHTHTVDRYGFDRDTLIGSLDQPNPWYDDWVDFFAEQRLMYLADRCVEKGQMSSSLRDKVERLCHRLDRYIDAPNPPALIHGDVWGGNVLFDGDQVAGFVDPAVYYADPEIELAFTALFSTFEQSFYDRYDELNGIRDGFWEVRKDIYNVYPLLVHVWHFGGSYVSQVRRGVGRFV</sequence>
<dbReference type="EMBL" id="CP041186">
    <property type="protein sequence ID" value="QDG51438.1"/>
    <property type="molecule type" value="Genomic_DNA"/>
</dbReference>
<dbReference type="GO" id="GO:0016301">
    <property type="term" value="F:kinase activity"/>
    <property type="evidence" value="ECO:0007669"/>
    <property type="project" value="UniProtKB-UniRule"/>
</dbReference>
<proteinExistence type="inferred from homology"/>
<dbReference type="Pfam" id="PF03881">
    <property type="entry name" value="Fructosamin_kin"/>
    <property type="match status" value="1"/>
</dbReference>
<accession>A0A4Y6PT03</accession>
<dbReference type="AlphaFoldDB" id="A0A4Y6PT03"/>
<dbReference type="InterPro" id="IPR016477">
    <property type="entry name" value="Fructo-/Ketosamine-3-kinase"/>
</dbReference>
<dbReference type="Proteomes" id="UP000315995">
    <property type="component" value="Chromosome"/>
</dbReference>
<keyword evidence="1" id="KW-0808">Transferase</keyword>
<reference evidence="2 3" key="1">
    <citation type="submission" date="2019-06" db="EMBL/GenBank/DDBJ databases">
        <title>Persicimonas caeni gen. nov., sp. nov., a predatory bacterium isolated from solar saltern.</title>
        <authorList>
            <person name="Wang S."/>
        </authorList>
    </citation>
    <scope>NUCLEOTIDE SEQUENCE [LARGE SCALE GENOMIC DNA]</scope>
    <source>
        <strain evidence="2 3">YN101</strain>
    </source>
</reference>
<dbReference type="PANTHER" id="PTHR12149">
    <property type="entry name" value="FRUCTOSAMINE 3 KINASE-RELATED PROTEIN"/>
    <property type="match status" value="1"/>
</dbReference>
<dbReference type="RefSeq" id="WP_141197918.1">
    <property type="nucleotide sequence ID" value="NZ_CP041186.1"/>
</dbReference>
<dbReference type="OrthoDB" id="5291879at2"/>
<gene>
    <name evidence="2" type="ORF">FIV42_11995</name>
</gene>
<evidence type="ECO:0000256" key="1">
    <source>
        <dbReference type="PIRNR" id="PIRNR006221"/>
    </source>
</evidence>